<gene>
    <name evidence="1" type="ORF">PTTW11_07952</name>
</gene>
<evidence type="ECO:0000313" key="2">
    <source>
        <dbReference type="Proteomes" id="UP000472372"/>
    </source>
</evidence>
<protein>
    <recommendedName>
        <fullName evidence="3">Aflatoxin regulatory protein domain-containing protein</fullName>
    </recommendedName>
</protein>
<dbReference type="Proteomes" id="UP000472372">
    <property type="component" value="Chromosome 7"/>
</dbReference>
<proteinExistence type="predicted"/>
<evidence type="ECO:0008006" key="3">
    <source>
        <dbReference type="Google" id="ProtNLM"/>
    </source>
</evidence>
<dbReference type="EMBL" id="HG992983">
    <property type="protein sequence ID" value="CAE7194445.1"/>
    <property type="molecule type" value="Genomic_DNA"/>
</dbReference>
<accession>A0A6S6W918</accession>
<sequence>MTSISSTSSGPAIEESNTQSWSLLDEHNVLLSLPDFDPGNISQSPDENLGSLWHSSLYKDHDPSILIDLCGTSHNPYPTDTPSSLYGSHKANASNYSAEMQQQIESDMQLSQLNIELCRQLHTHLHRPTTTSDNSVQTLCPGISEALGGVLQSTKAYIHILQGLSNCAELHPDSASTTSPPTLPFLCVLNLTSCFFRIVDLFNILLSNLALELLTHSLSPSPSSSSSAATPTLQILPELNLAGLPVHEVSLQIKILLLAITHHFETMERLLGMPVELRVSECGNDNIYGLLSASWTDMLSAGKRERCELGWGGTGNWVRSVESLRENIGGLTRVC</sequence>
<name>A0A6S6W918_9PLEO</name>
<evidence type="ECO:0000313" key="1">
    <source>
        <dbReference type="EMBL" id="CAE7194445.1"/>
    </source>
</evidence>
<reference evidence="1" key="1">
    <citation type="submission" date="2021-02" db="EMBL/GenBank/DDBJ databases">
        <authorList>
            <person name="Syme A R."/>
            <person name="Syme A R."/>
            <person name="Moolhuijzen P."/>
        </authorList>
    </citation>
    <scope>NUCLEOTIDE SEQUENCE</scope>
    <source>
        <strain evidence="1">W1-1</strain>
    </source>
</reference>
<organism evidence="1 2">
    <name type="scientific">Pyrenophora teres f. teres</name>
    <dbReference type="NCBI Taxonomy" id="97479"/>
    <lineage>
        <taxon>Eukaryota</taxon>
        <taxon>Fungi</taxon>
        <taxon>Dikarya</taxon>
        <taxon>Ascomycota</taxon>
        <taxon>Pezizomycotina</taxon>
        <taxon>Dothideomycetes</taxon>
        <taxon>Pleosporomycetidae</taxon>
        <taxon>Pleosporales</taxon>
        <taxon>Pleosporineae</taxon>
        <taxon>Pleosporaceae</taxon>
        <taxon>Pyrenophora</taxon>
    </lineage>
</organism>
<dbReference type="AlphaFoldDB" id="A0A6S6W918"/>